<feature type="region of interest" description="Disordered" evidence="1">
    <location>
        <begin position="66"/>
        <end position="86"/>
    </location>
</feature>
<evidence type="ECO:0000313" key="2">
    <source>
        <dbReference type="EMBL" id="BBE08887.1"/>
    </source>
</evidence>
<keyword evidence="3" id="KW-1185">Reference proteome</keyword>
<proteinExistence type="predicted"/>
<dbReference type="RefSeq" id="WP_045362887.1">
    <property type="nucleotide sequence ID" value="NZ_AP018150.1"/>
</dbReference>
<evidence type="ECO:0000256" key="1">
    <source>
        <dbReference type="SAM" id="MobiDB-lite"/>
    </source>
</evidence>
<feature type="compositionally biased region" description="Polar residues" evidence="1">
    <location>
        <begin position="66"/>
        <end position="79"/>
    </location>
</feature>
<dbReference type="Proteomes" id="UP000282597">
    <property type="component" value="Chromosome"/>
</dbReference>
<protein>
    <submittedName>
        <fullName evidence="2">Uncharacterized protein</fullName>
    </submittedName>
</protein>
<reference evidence="2 3" key="1">
    <citation type="journal article" date="2018" name="Microbes Environ.">
        <title>Comparative Genomic Insights into Endofungal Lifestyles of Two Bacterial Endosymbionts, Mycoavidus cysteinexigens and Burkholderia rhizoxinica.</title>
        <authorList>
            <person name="Sharmin D."/>
            <person name="Guo Y."/>
            <person name="Nishizawa T."/>
            <person name="Ohshima S."/>
            <person name="Sato Y."/>
            <person name="Takashima Y."/>
            <person name="Narisawa K."/>
            <person name="Ohta H."/>
        </authorList>
    </citation>
    <scope>NUCLEOTIDE SEQUENCE [LARGE SCALE GENOMIC DNA]</scope>
    <source>
        <strain evidence="2 3">B1-EB</strain>
    </source>
</reference>
<dbReference type="EMBL" id="AP018150">
    <property type="protein sequence ID" value="BBE08887.1"/>
    <property type="molecule type" value="Genomic_DNA"/>
</dbReference>
<sequence length="338" mass="38320">MSGKISPTLSIERYAFCVLDKFAWFVAKITKPPYSACGIHALAEAYLLNDSRTMYRPYIGTSSTIGLETRTHTPPSTTKSRARRQSNLKIAKETRSHKHRTSVNNMDKFQTVFSLSKKKPAKTTSTTDQLSLVEPEDIQLQEIFFSPTWSYEKNNEIRELMKVNEIGAGAADCGQYASGMLVYQTAPLWLDGRSLQESDYQLCNPPEFSVKAGMMGDFFAQETPPQGAKAVAFNTYCVTPDSTFPIFHYAKIERDKNQNMTHLTHTDANHYALPAEKNLPVQGGQFSVFSSIQEEPLARYSVMQPQRLDNLQDFVNYCTKYYDADKEGLFYFCTFKPL</sequence>
<gene>
    <name evidence="2" type="ORF">MCB1EB_0726</name>
</gene>
<dbReference type="KEGG" id="mcys:MCB1EB_0726"/>
<evidence type="ECO:0000313" key="3">
    <source>
        <dbReference type="Proteomes" id="UP000282597"/>
    </source>
</evidence>
<name>A0A2Z6ETY1_9BURK</name>
<accession>A0A2Z6ETY1</accession>
<organism evidence="2 3">
    <name type="scientific">Mycoavidus cysteinexigens</name>
    <dbReference type="NCBI Taxonomy" id="1553431"/>
    <lineage>
        <taxon>Bacteria</taxon>
        <taxon>Pseudomonadati</taxon>
        <taxon>Pseudomonadota</taxon>
        <taxon>Betaproteobacteria</taxon>
        <taxon>Burkholderiales</taxon>
        <taxon>Burkholderiaceae</taxon>
        <taxon>Mycoavidus</taxon>
    </lineage>
</organism>
<dbReference type="AlphaFoldDB" id="A0A2Z6ETY1"/>